<name>A0A1R4K8Q3_9MICO</name>
<evidence type="ECO:0000259" key="1">
    <source>
        <dbReference type="Pfam" id="PF04480"/>
    </source>
</evidence>
<dbReference type="AlphaFoldDB" id="A0A1R4K8Q3"/>
<evidence type="ECO:0000313" key="2">
    <source>
        <dbReference type="EMBL" id="SJN40700.1"/>
    </source>
</evidence>
<dbReference type="InterPro" id="IPR011335">
    <property type="entry name" value="Restrct_endonuc-II-like"/>
</dbReference>
<evidence type="ECO:0000313" key="3">
    <source>
        <dbReference type="Proteomes" id="UP000196320"/>
    </source>
</evidence>
<reference evidence="2 3" key="1">
    <citation type="submission" date="2017-02" db="EMBL/GenBank/DDBJ databases">
        <authorList>
            <person name="Peterson S.W."/>
        </authorList>
    </citation>
    <scope>NUCLEOTIDE SEQUENCE [LARGE SCALE GENOMIC DNA]</scope>
    <source>
        <strain evidence="2 3">B Mb 05.01</strain>
    </source>
</reference>
<accession>A0A1R4K8Q3</accession>
<sequence length="370" mass="41496">MSFVLHILVVAGSSAQVVASWRLEVIGLTQSEHMPKKHSPLPPQLGVRFSTSQAMAQGLTRRRLRGNDLQKPFHGTRRTHADIAAEKKRLDQDFGPLALSRRRAEELLSRVLTYMQVMPAGAFICGRSAAVLRGYPLGAARDRRRKDDLEVGVITPRTAPRGKGVKGRRLAERFVQIEEFKGVPVMTPATMWAMLGRELAQRELTILADAIVHIPRDSFAVRHPERADATLADLQDAIEAGPQKGVARLRAALARARTGSASPLETEYRLDAEDAGLPTPELDVEIRDENGRLLGISEFVYRRYRLIVEIEGDHHRTSREQWNRDIEKYRAYAEAGWEVVRLTSTHIRGRRTAVGIVRTALIRRHKALTA</sequence>
<protein>
    <recommendedName>
        <fullName evidence="1">DUF559 domain-containing protein</fullName>
    </recommendedName>
</protein>
<feature type="domain" description="DUF559" evidence="1">
    <location>
        <begin position="296"/>
        <end position="348"/>
    </location>
</feature>
<keyword evidence="3" id="KW-1185">Reference proteome</keyword>
<dbReference type="SUPFAM" id="SSF52980">
    <property type="entry name" value="Restriction endonuclease-like"/>
    <property type="match status" value="1"/>
</dbReference>
<dbReference type="InterPro" id="IPR007569">
    <property type="entry name" value="DUF559"/>
</dbReference>
<dbReference type="EMBL" id="FUKO01000026">
    <property type="protein sequence ID" value="SJN40700.1"/>
    <property type="molecule type" value="Genomic_DNA"/>
</dbReference>
<dbReference type="Pfam" id="PF04480">
    <property type="entry name" value="DUF559"/>
    <property type="match status" value="1"/>
</dbReference>
<dbReference type="Proteomes" id="UP000196320">
    <property type="component" value="Unassembled WGS sequence"/>
</dbReference>
<organism evidence="2 3">
    <name type="scientific">Microbacterium esteraromaticum</name>
    <dbReference type="NCBI Taxonomy" id="57043"/>
    <lineage>
        <taxon>Bacteria</taxon>
        <taxon>Bacillati</taxon>
        <taxon>Actinomycetota</taxon>
        <taxon>Actinomycetes</taxon>
        <taxon>Micrococcales</taxon>
        <taxon>Microbacteriaceae</taxon>
        <taxon>Microbacterium</taxon>
    </lineage>
</organism>
<proteinExistence type="predicted"/>
<dbReference type="OrthoDB" id="3173471at2"/>
<gene>
    <name evidence="2" type="ORF">FM104_11020</name>
</gene>
<dbReference type="RefSeq" id="WP_087132283.1">
    <property type="nucleotide sequence ID" value="NZ_FUKO01000026.1"/>
</dbReference>
<dbReference type="Gene3D" id="3.40.960.10">
    <property type="entry name" value="VSR Endonuclease"/>
    <property type="match status" value="1"/>
</dbReference>